<accession>A0AAU8NIX5</accession>
<dbReference type="Pfam" id="PF13646">
    <property type="entry name" value="HEAT_2"/>
    <property type="match status" value="1"/>
</dbReference>
<sequence length="162" mass="18282">MYPIQTTIKELLAEERFEEAMTLIAELGDKGDRSSVEFLIGILTGTQNTLVRNEVAIALKDIGDNRAVYPLIKALSNAEMRRSRGTLLYAMEEMHYEPYIKIIAALIGDASLEVRMQSFLLFEKVAGKLSTQQKQICKEALLKCKVERTNDMLDEALALLRN</sequence>
<evidence type="ECO:0000313" key="1">
    <source>
        <dbReference type="EMBL" id="XCP96461.1"/>
    </source>
</evidence>
<dbReference type="AlphaFoldDB" id="A0AAU8NIX5"/>
<dbReference type="InterPro" id="IPR016024">
    <property type="entry name" value="ARM-type_fold"/>
</dbReference>
<organism evidence="1">
    <name type="scientific">Paenibacillus sp. AN1007</name>
    <dbReference type="NCBI Taxonomy" id="3151385"/>
    <lineage>
        <taxon>Bacteria</taxon>
        <taxon>Bacillati</taxon>
        <taxon>Bacillota</taxon>
        <taxon>Bacilli</taxon>
        <taxon>Bacillales</taxon>
        <taxon>Paenibacillaceae</taxon>
        <taxon>Paenibacillus</taxon>
    </lineage>
</organism>
<protein>
    <submittedName>
        <fullName evidence="1">HEAT repeat domain-containing protein</fullName>
    </submittedName>
</protein>
<proteinExistence type="predicted"/>
<dbReference type="Gene3D" id="1.25.10.10">
    <property type="entry name" value="Leucine-rich Repeat Variant"/>
    <property type="match status" value="1"/>
</dbReference>
<dbReference type="InterPro" id="IPR011989">
    <property type="entry name" value="ARM-like"/>
</dbReference>
<dbReference type="RefSeq" id="WP_342551864.1">
    <property type="nucleotide sequence ID" value="NZ_CP159992.1"/>
</dbReference>
<dbReference type="SUPFAM" id="SSF48371">
    <property type="entry name" value="ARM repeat"/>
    <property type="match status" value="1"/>
</dbReference>
<name>A0AAU8NIX5_9BACL</name>
<dbReference type="EMBL" id="CP159992">
    <property type="protein sequence ID" value="XCP96461.1"/>
    <property type="molecule type" value="Genomic_DNA"/>
</dbReference>
<reference evidence="1" key="1">
    <citation type="submission" date="2024-05" db="EMBL/GenBank/DDBJ databases">
        <title>Draft genome assemblies of 36 bacteria isolated from hibernating arctic ground squirrels.</title>
        <authorList>
            <person name="McKee H."/>
            <person name="Mullen L."/>
            <person name="Drown D.M."/>
            <person name="Duddleston K.N."/>
        </authorList>
    </citation>
    <scope>NUCLEOTIDE SEQUENCE</scope>
    <source>
        <strain evidence="1">AN1007</strain>
    </source>
</reference>
<gene>
    <name evidence="1" type="ORF">ABXS70_07090</name>
</gene>